<dbReference type="InterPro" id="IPR015943">
    <property type="entry name" value="WD40/YVTN_repeat-like_dom_sf"/>
</dbReference>
<organism evidence="5 6">
    <name type="scientific">Trichuris suis</name>
    <name type="common">pig whipworm</name>
    <dbReference type="NCBI Taxonomy" id="68888"/>
    <lineage>
        <taxon>Eukaryota</taxon>
        <taxon>Metazoa</taxon>
        <taxon>Ecdysozoa</taxon>
        <taxon>Nematoda</taxon>
        <taxon>Enoplea</taxon>
        <taxon>Dorylaimia</taxon>
        <taxon>Trichinellida</taxon>
        <taxon>Trichuridae</taxon>
        <taxon>Trichuris</taxon>
    </lineage>
</organism>
<evidence type="ECO:0000256" key="4">
    <source>
        <dbReference type="PROSITE-ProRule" id="PRU00221"/>
    </source>
</evidence>
<name>A0A085LRC9_9BILA</name>
<dbReference type="FunFam" id="2.130.10.10:FF:000102">
    <property type="entry name" value="Actin-interacting protein 1"/>
    <property type="match status" value="1"/>
</dbReference>
<dbReference type="SUPFAM" id="SSF50978">
    <property type="entry name" value="WD40 repeat-like"/>
    <property type="match status" value="2"/>
</dbReference>
<dbReference type="EMBL" id="KL363324">
    <property type="protein sequence ID" value="KFD47525.1"/>
    <property type="molecule type" value="Genomic_DNA"/>
</dbReference>
<evidence type="ECO:0000313" key="5">
    <source>
        <dbReference type="EMBL" id="KFD47525.1"/>
    </source>
</evidence>
<proteinExistence type="inferred from homology"/>
<dbReference type="GO" id="GO:0045214">
    <property type="term" value="P:sarcomere organization"/>
    <property type="evidence" value="ECO:0007669"/>
    <property type="project" value="TreeGrafter"/>
</dbReference>
<dbReference type="PANTHER" id="PTHR19856:SF0">
    <property type="entry name" value="WD REPEAT-CONTAINING PROTEIN 1"/>
    <property type="match status" value="1"/>
</dbReference>
<dbReference type="Pfam" id="PF00400">
    <property type="entry name" value="WD40"/>
    <property type="match status" value="8"/>
</dbReference>
<evidence type="ECO:0000256" key="3">
    <source>
        <dbReference type="ARBA" id="ARBA00038366"/>
    </source>
</evidence>
<dbReference type="InterPro" id="IPR036322">
    <property type="entry name" value="WD40_repeat_dom_sf"/>
</dbReference>
<dbReference type="Gene3D" id="2.130.10.10">
    <property type="entry name" value="YVTN repeat-like/Quinoprotein amine dehydrogenase"/>
    <property type="match status" value="2"/>
</dbReference>
<keyword evidence="6" id="KW-1185">Reference proteome</keyword>
<dbReference type="Proteomes" id="UP000030764">
    <property type="component" value="Unassembled WGS sequence"/>
</dbReference>
<gene>
    <name evidence="5" type="ORF">M513_11619</name>
</gene>
<dbReference type="PROSITE" id="PS50082">
    <property type="entry name" value="WD_REPEATS_2"/>
    <property type="match status" value="4"/>
</dbReference>
<dbReference type="CDD" id="cd00200">
    <property type="entry name" value="WD40"/>
    <property type="match status" value="1"/>
</dbReference>
<sequence>MDQGQYPMFVSLPNVDRCLKNRSQFQQAHWWNNREDLQQQPKNGMPFVFSNIPGPVSIFDAKQGHSTVPTPLPPLTKKSIFAALPLTTRGIPLVINGDPKGRNFLYCNGNSVVIRDIQNPWLSDVYTEHSTPACNPWLSDVYTEHSTPACVAKYSPSHSFIASGDKSGKLRIWDTTQKEHILKKEYQPLAAAIRDVSWSADNQRIAVAGDGRERFAHVFLFETGTSNGNLCGQTKAINSIDFRPTKPLRLVTASEDNSTAIFEGPPFKFKTHSYNHGRFAQCVRYSPTGEVFASCGADGKVFLYDGTEGTNLKELLDAACNSCAHKGGVYALSWNSSGNKLLTASADRTCKIWDVEVGNVVTTFLLGETVNDQQLACLWQGDYLLSVSLSGCINYLDPSNPQKPRMVVKGHSKPVTSVAADRDNDTFFTGDMEGAVVRWSGKSGNADQLNPRWHSSQVQAMHKTKDMLLTVSMDDTLAMVKSTDEQVQSETIKLESQPRDVIGDQNLVAVATVKAILLFKDGKLACKEAAPFEATCVALHPDGNLLAVGGQDSKVRLYELKNLSLHLIKEASHHGSVTCVRFSPNGQLLAASDATRRVVPYSIPSLEPAIKNDWSFHTARVNCLAWSPCNRYIASGRAHTMSQITSIDWLDNNTLVSVGQDAMVRQWSLTL</sequence>
<evidence type="ECO:0000313" key="6">
    <source>
        <dbReference type="Proteomes" id="UP000030764"/>
    </source>
</evidence>
<dbReference type="PANTHER" id="PTHR19856">
    <property type="entry name" value="WD-REPEATCONTAINING PROTEIN WDR1"/>
    <property type="match status" value="1"/>
</dbReference>
<feature type="repeat" description="WD" evidence="4">
    <location>
        <begin position="535"/>
        <end position="562"/>
    </location>
</feature>
<dbReference type="SMART" id="SM00320">
    <property type="entry name" value="WD40"/>
    <property type="match status" value="9"/>
</dbReference>
<comment type="similarity">
    <text evidence="3">Belongs to the WD repeat AIP1 family.</text>
</comment>
<dbReference type="GO" id="GO:0040011">
    <property type="term" value="P:locomotion"/>
    <property type="evidence" value="ECO:0007669"/>
    <property type="project" value="TreeGrafter"/>
</dbReference>
<dbReference type="GO" id="GO:0030042">
    <property type="term" value="P:actin filament depolymerization"/>
    <property type="evidence" value="ECO:0007669"/>
    <property type="project" value="TreeGrafter"/>
</dbReference>
<dbReference type="GO" id="GO:0030864">
    <property type="term" value="C:cortical actin cytoskeleton"/>
    <property type="evidence" value="ECO:0007669"/>
    <property type="project" value="TreeGrafter"/>
</dbReference>
<evidence type="ECO:0000256" key="2">
    <source>
        <dbReference type="ARBA" id="ARBA00022737"/>
    </source>
</evidence>
<dbReference type="InterPro" id="IPR019775">
    <property type="entry name" value="WD40_repeat_CS"/>
</dbReference>
<keyword evidence="1 4" id="KW-0853">WD repeat</keyword>
<feature type="repeat" description="WD" evidence="4">
    <location>
        <begin position="142"/>
        <end position="183"/>
    </location>
</feature>
<dbReference type="PROSITE" id="PS50294">
    <property type="entry name" value="WD_REPEATS_REGION"/>
    <property type="match status" value="2"/>
</dbReference>
<dbReference type="PROSITE" id="PS00678">
    <property type="entry name" value="WD_REPEATS_1"/>
    <property type="match status" value="1"/>
</dbReference>
<protein>
    <submittedName>
        <fullName evidence="5">Uncharacterized protein</fullName>
    </submittedName>
</protein>
<keyword evidence="2" id="KW-0677">Repeat</keyword>
<dbReference type="AlphaFoldDB" id="A0A085LRC9"/>
<dbReference type="PRINTS" id="PR00320">
    <property type="entry name" value="GPROTEINBRPT"/>
</dbReference>
<reference evidence="5 6" key="1">
    <citation type="journal article" date="2014" name="Nat. Genet.">
        <title>Genome and transcriptome of the porcine whipworm Trichuris suis.</title>
        <authorList>
            <person name="Jex A.R."/>
            <person name="Nejsum P."/>
            <person name="Schwarz E.M."/>
            <person name="Hu L."/>
            <person name="Young N.D."/>
            <person name="Hall R.S."/>
            <person name="Korhonen P.K."/>
            <person name="Liao S."/>
            <person name="Thamsborg S."/>
            <person name="Xia J."/>
            <person name="Xu P."/>
            <person name="Wang S."/>
            <person name="Scheerlinck J.P."/>
            <person name="Hofmann A."/>
            <person name="Sternberg P.W."/>
            <person name="Wang J."/>
            <person name="Gasser R.B."/>
        </authorList>
    </citation>
    <scope>NUCLEOTIDE SEQUENCE [LARGE SCALE GENOMIC DNA]</scope>
    <source>
        <strain evidence="5">DCEP-RM93M</strain>
    </source>
</reference>
<dbReference type="GO" id="GO:0051015">
    <property type="term" value="F:actin filament binding"/>
    <property type="evidence" value="ECO:0007669"/>
    <property type="project" value="TreeGrafter"/>
</dbReference>
<evidence type="ECO:0000256" key="1">
    <source>
        <dbReference type="ARBA" id="ARBA00022574"/>
    </source>
</evidence>
<dbReference type="InterPro" id="IPR001680">
    <property type="entry name" value="WD40_rpt"/>
</dbReference>
<accession>A0A085LRC9</accession>
<dbReference type="InterPro" id="IPR020472">
    <property type="entry name" value="WD40_PAC1"/>
</dbReference>
<feature type="repeat" description="WD" evidence="4">
    <location>
        <begin position="322"/>
        <end position="363"/>
    </location>
</feature>
<feature type="repeat" description="WD" evidence="4">
    <location>
        <begin position="408"/>
        <end position="449"/>
    </location>
</feature>